<keyword evidence="1" id="KW-0812">Transmembrane</keyword>
<protein>
    <submittedName>
        <fullName evidence="2">Uncharacterized protein</fullName>
    </submittedName>
</protein>
<evidence type="ECO:0000313" key="2">
    <source>
        <dbReference type="EMBL" id="ODQ47783.1"/>
    </source>
</evidence>
<dbReference type="RefSeq" id="XP_019018896.1">
    <property type="nucleotide sequence ID" value="XM_019163284.1"/>
</dbReference>
<dbReference type="GeneID" id="30179971"/>
<organism evidence="2 3">
    <name type="scientific">Pichia membranifaciens NRRL Y-2026</name>
    <dbReference type="NCBI Taxonomy" id="763406"/>
    <lineage>
        <taxon>Eukaryota</taxon>
        <taxon>Fungi</taxon>
        <taxon>Dikarya</taxon>
        <taxon>Ascomycota</taxon>
        <taxon>Saccharomycotina</taxon>
        <taxon>Pichiomycetes</taxon>
        <taxon>Pichiales</taxon>
        <taxon>Pichiaceae</taxon>
        <taxon>Pichia</taxon>
    </lineage>
</organism>
<reference evidence="2 3" key="1">
    <citation type="journal article" date="2016" name="Proc. Natl. Acad. Sci. U.S.A.">
        <title>Comparative genomics of biotechnologically important yeasts.</title>
        <authorList>
            <person name="Riley R."/>
            <person name="Haridas S."/>
            <person name="Wolfe K.H."/>
            <person name="Lopes M.R."/>
            <person name="Hittinger C.T."/>
            <person name="Goeker M."/>
            <person name="Salamov A.A."/>
            <person name="Wisecaver J.H."/>
            <person name="Long T.M."/>
            <person name="Calvey C.H."/>
            <person name="Aerts A.L."/>
            <person name="Barry K.W."/>
            <person name="Choi C."/>
            <person name="Clum A."/>
            <person name="Coughlan A.Y."/>
            <person name="Deshpande S."/>
            <person name="Douglass A.P."/>
            <person name="Hanson S.J."/>
            <person name="Klenk H.-P."/>
            <person name="LaButti K.M."/>
            <person name="Lapidus A."/>
            <person name="Lindquist E.A."/>
            <person name="Lipzen A.M."/>
            <person name="Meier-Kolthoff J.P."/>
            <person name="Ohm R.A."/>
            <person name="Otillar R.P."/>
            <person name="Pangilinan J.L."/>
            <person name="Peng Y."/>
            <person name="Rokas A."/>
            <person name="Rosa C.A."/>
            <person name="Scheuner C."/>
            <person name="Sibirny A.A."/>
            <person name="Slot J.C."/>
            <person name="Stielow J.B."/>
            <person name="Sun H."/>
            <person name="Kurtzman C.P."/>
            <person name="Blackwell M."/>
            <person name="Grigoriev I.V."/>
            <person name="Jeffries T.W."/>
        </authorList>
    </citation>
    <scope>NUCLEOTIDE SEQUENCE [LARGE SCALE GENOMIC DNA]</scope>
    <source>
        <strain evidence="2 3">NRRL Y-2026</strain>
    </source>
</reference>
<name>A0A1E3NQG7_9ASCO</name>
<dbReference type="EMBL" id="KV454002">
    <property type="protein sequence ID" value="ODQ47783.1"/>
    <property type="molecule type" value="Genomic_DNA"/>
</dbReference>
<accession>A0A1E3NQG7</accession>
<keyword evidence="1" id="KW-1133">Transmembrane helix</keyword>
<keyword evidence="3" id="KW-1185">Reference proteome</keyword>
<dbReference type="Proteomes" id="UP000094455">
    <property type="component" value="Unassembled WGS sequence"/>
</dbReference>
<evidence type="ECO:0000256" key="1">
    <source>
        <dbReference type="SAM" id="Phobius"/>
    </source>
</evidence>
<keyword evidence="1" id="KW-0472">Membrane</keyword>
<feature type="transmembrane region" description="Helical" evidence="1">
    <location>
        <begin position="20"/>
        <end position="39"/>
    </location>
</feature>
<proteinExistence type="predicted"/>
<dbReference type="AlphaFoldDB" id="A0A1E3NQG7"/>
<sequence>MTAVRRLGPNPYIKLLAGHVPRIGAWAGLMGVFLGWPALGKWANKAGVWNV</sequence>
<gene>
    <name evidence="2" type="ORF">PICMEDRAFT_58166</name>
</gene>
<evidence type="ECO:0000313" key="3">
    <source>
        <dbReference type="Proteomes" id="UP000094455"/>
    </source>
</evidence>